<evidence type="ECO:0000259" key="13">
    <source>
        <dbReference type="PROSITE" id="PS51285"/>
    </source>
</evidence>
<dbReference type="InterPro" id="IPR050236">
    <property type="entry name" value="Ser_Thr_kinase_AGC"/>
</dbReference>
<dbReference type="InterPro" id="IPR006767">
    <property type="entry name" value="Cwf19-like_C_dom-2"/>
</dbReference>
<keyword evidence="4" id="KW-0808">Transferase</keyword>
<dbReference type="Pfam" id="PF00433">
    <property type="entry name" value="Pkinase_C"/>
    <property type="match status" value="1"/>
</dbReference>
<dbReference type="PROSITE" id="PS00107">
    <property type="entry name" value="PROTEIN_KINASE_ATP"/>
    <property type="match status" value="1"/>
</dbReference>
<evidence type="ECO:0000313" key="15">
    <source>
        <dbReference type="Proteomes" id="UP000094455"/>
    </source>
</evidence>
<dbReference type="InterPro" id="IPR017441">
    <property type="entry name" value="Protein_kinase_ATP_BS"/>
</dbReference>
<evidence type="ECO:0000256" key="6">
    <source>
        <dbReference type="ARBA" id="ARBA00022777"/>
    </source>
</evidence>
<dbReference type="GO" id="GO:0004674">
    <property type="term" value="F:protein serine/threonine kinase activity"/>
    <property type="evidence" value="ECO:0007669"/>
    <property type="project" value="UniProtKB-KW"/>
</dbReference>
<feature type="compositionally biased region" description="Polar residues" evidence="11">
    <location>
        <begin position="54"/>
        <end position="87"/>
    </location>
</feature>
<dbReference type="InterPro" id="IPR017892">
    <property type="entry name" value="Pkinase_C"/>
</dbReference>
<dbReference type="OrthoDB" id="18472at2759"/>
<dbReference type="InterPro" id="IPR000719">
    <property type="entry name" value="Prot_kinase_dom"/>
</dbReference>
<keyword evidence="7 10" id="KW-0067">ATP-binding</keyword>
<evidence type="ECO:0000256" key="5">
    <source>
        <dbReference type="ARBA" id="ARBA00022741"/>
    </source>
</evidence>
<dbReference type="EC" id="2.7.11.1" evidence="1"/>
<dbReference type="SMART" id="SM00220">
    <property type="entry name" value="S_TKc"/>
    <property type="match status" value="1"/>
</dbReference>
<feature type="region of interest" description="Disordered" evidence="11">
    <location>
        <begin position="52"/>
        <end position="87"/>
    </location>
</feature>
<sequence>MALMNGIFSRPQKDDSQYVDDLSRDVESLNFGAPSTPKKGYADGSFMQICSPDRSPQYQQQNAQSSPMNYGINNKENTPSSSPSKLQMRSNNLFQTSRLDRAFYTKANSPKTKRLVTVCQMYFLDYYCDMFDYVISRQQRIQQVESSLSTLPQEEKSLQWRNYIGRERAFLRKRRIKPKHKDFDIITQVGQGGYGQVFLARKKDTKEICALKVLNKKLLSRTDETRHVLTERDILTNTRSEWLVKLYYAFQDAESLYMAMEFVPGGDFRTLLNNAGYLNPHHARFYISEMFAAVNALHQLGYTHRDLKPENFLIDAKGHIKLTDFGLAAGSVSTDRIESMKLRLNQVKDLEYKPKERSVSERQQLYRSLRAKDIHYAHSIVGSPDYMALEVLEGKPYDYTVDYWSLGCMLFETIVGYTPFSGSSSDETYGNLKRWKHVLRRPRYDDGRYVFSDRTWQFITRLIASPNDRLRSFKQVIEMPYFSDIHNWESLRETVPPFIPQLDNDEDAGYFDDFENEADMAKYKDVIAKRAHDERIAQNSVRADQKNFVGFTFKHKGNPGINPNNILAPIILNGRSDDRNGYGHVFSDKETNSDILEPQIPIYFSEGEKECLVPKNLSENFLYLGKIGTYKLVSGLKVGYVYGSLENHTAEQIADKFKGKEVDIMLTYYWPEAIAKEENLVLCGNKKLDSLISIAKPRYWFASGTPKGRFFEREAYSIDGRTTRFISLATMNEGRWWYAFKISVDPADDSVVKTGSPPKLILDDNVVRVNKRPYNEDGPVLKKISREKLDTASVTPAECFLCLANPNFELHMVISVANLSYLTISKGPLTLKKPLGFSGHGMIVPIEHYSTLREYVQDKEGETKVENSELVSEITRLQVSLVKMFRNLGDFAVVFWEISRKRSVHCHLQFVPVPNKLAKFFERTLKNQIEYDKRLYPEPLRYHKFTEDLSDKDKLSQTINSENYVLFTLHEDTGVTKYLIALGTDDDKYFDAQFPRKVMAVLLNLKNRIRWDKCTETKEEESIQKDKFQQAYRPYDIMLSNE</sequence>
<dbReference type="FunFam" id="1.10.510.10:FF:000141">
    <property type="entry name" value="Non-specific serine/threonine protein kinase"/>
    <property type="match status" value="1"/>
</dbReference>
<dbReference type="GO" id="GO:0005524">
    <property type="term" value="F:ATP binding"/>
    <property type="evidence" value="ECO:0007669"/>
    <property type="project" value="UniProtKB-UniRule"/>
</dbReference>
<dbReference type="CDD" id="cd21776">
    <property type="entry name" value="MobB_Sid2p-like"/>
    <property type="match status" value="1"/>
</dbReference>
<dbReference type="CDD" id="cd05600">
    <property type="entry name" value="STKc_Sid2p_like"/>
    <property type="match status" value="1"/>
</dbReference>
<dbReference type="GO" id="GO:0106310">
    <property type="term" value="F:protein serine kinase activity"/>
    <property type="evidence" value="ECO:0007669"/>
    <property type="project" value="RHEA"/>
</dbReference>
<evidence type="ECO:0000313" key="14">
    <source>
        <dbReference type="EMBL" id="ODQ45415.1"/>
    </source>
</evidence>
<dbReference type="GO" id="GO:0035556">
    <property type="term" value="P:intracellular signal transduction"/>
    <property type="evidence" value="ECO:0007669"/>
    <property type="project" value="TreeGrafter"/>
</dbReference>
<dbReference type="EMBL" id="KV454005">
    <property type="protein sequence ID" value="ODQ45415.1"/>
    <property type="molecule type" value="Genomic_DNA"/>
</dbReference>
<evidence type="ECO:0000256" key="9">
    <source>
        <dbReference type="ARBA" id="ARBA00048679"/>
    </source>
</evidence>
<dbReference type="STRING" id="763406.A0A1E3NGY1"/>
<name>A0A1E3NGY1_9ASCO</name>
<dbReference type="Pfam" id="PF04677">
    <property type="entry name" value="CwfJ_C_1"/>
    <property type="match status" value="1"/>
</dbReference>
<comment type="catalytic activity">
    <reaction evidence="8">
        <text>L-threonyl-[protein] + ATP = O-phospho-L-threonyl-[protein] + ADP + H(+)</text>
        <dbReference type="Rhea" id="RHEA:46608"/>
        <dbReference type="Rhea" id="RHEA-COMP:11060"/>
        <dbReference type="Rhea" id="RHEA-COMP:11605"/>
        <dbReference type="ChEBI" id="CHEBI:15378"/>
        <dbReference type="ChEBI" id="CHEBI:30013"/>
        <dbReference type="ChEBI" id="CHEBI:30616"/>
        <dbReference type="ChEBI" id="CHEBI:61977"/>
        <dbReference type="ChEBI" id="CHEBI:456216"/>
        <dbReference type="EC" id="2.7.11.1"/>
    </reaction>
</comment>
<evidence type="ECO:0000256" key="8">
    <source>
        <dbReference type="ARBA" id="ARBA00047899"/>
    </source>
</evidence>
<dbReference type="InterPro" id="IPR008271">
    <property type="entry name" value="Ser/Thr_kinase_AS"/>
</dbReference>
<dbReference type="InterPro" id="IPR006768">
    <property type="entry name" value="Cwf19-like_C_dom-1"/>
</dbReference>
<dbReference type="Pfam" id="PF00069">
    <property type="entry name" value="Pkinase"/>
    <property type="match status" value="1"/>
</dbReference>
<dbReference type="GO" id="GO:0030447">
    <property type="term" value="P:filamentous growth"/>
    <property type="evidence" value="ECO:0007669"/>
    <property type="project" value="UniProtKB-ARBA"/>
</dbReference>
<evidence type="ECO:0000256" key="3">
    <source>
        <dbReference type="ARBA" id="ARBA00022553"/>
    </source>
</evidence>
<evidence type="ECO:0000256" key="2">
    <source>
        <dbReference type="ARBA" id="ARBA00022527"/>
    </source>
</evidence>
<dbReference type="FunFam" id="3.30.200.20:FF:000109">
    <property type="entry name" value="Non-specific serine/threonine protein kinase"/>
    <property type="match status" value="1"/>
</dbReference>
<organism evidence="14 15">
    <name type="scientific">Pichia membranifaciens NRRL Y-2026</name>
    <dbReference type="NCBI Taxonomy" id="763406"/>
    <lineage>
        <taxon>Eukaryota</taxon>
        <taxon>Fungi</taxon>
        <taxon>Dikarya</taxon>
        <taxon>Ascomycota</taxon>
        <taxon>Saccharomycotina</taxon>
        <taxon>Pichiomycetes</taxon>
        <taxon>Pichiales</taxon>
        <taxon>Pichiaceae</taxon>
        <taxon>Pichia</taxon>
    </lineage>
</organism>
<dbReference type="PROSITE" id="PS51285">
    <property type="entry name" value="AGC_KINASE_CTER"/>
    <property type="match status" value="1"/>
</dbReference>
<dbReference type="PROSITE" id="PS00108">
    <property type="entry name" value="PROTEIN_KINASE_ST"/>
    <property type="match status" value="1"/>
</dbReference>
<dbReference type="InterPro" id="IPR000961">
    <property type="entry name" value="AGC-kinase_C"/>
</dbReference>
<gene>
    <name evidence="14" type="ORF">PICMEDRAFT_35910</name>
</gene>
<dbReference type="AlphaFoldDB" id="A0A1E3NGY1"/>
<keyword evidence="15" id="KW-1185">Reference proteome</keyword>
<evidence type="ECO:0000256" key="7">
    <source>
        <dbReference type="ARBA" id="ARBA00022840"/>
    </source>
</evidence>
<evidence type="ECO:0000256" key="1">
    <source>
        <dbReference type="ARBA" id="ARBA00012513"/>
    </source>
</evidence>
<keyword evidence="6" id="KW-0418">Kinase</keyword>
<accession>A0A1E3NGY1</accession>
<keyword evidence="5 10" id="KW-0547">Nucleotide-binding</keyword>
<dbReference type="GO" id="GO:0005816">
    <property type="term" value="C:spindle pole body"/>
    <property type="evidence" value="ECO:0007669"/>
    <property type="project" value="TreeGrafter"/>
</dbReference>
<dbReference type="Proteomes" id="UP000094455">
    <property type="component" value="Unassembled WGS sequence"/>
</dbReference>
<comment type="catalytic activity">
    <reaction evidence="9">
        <text>L-seryl-[protein] + ATP = O-phospho-L-seryl-[protein] + ADP + H(+)</text>
        <dbReference type="Rhea" id="RHEA:17989"/>
        <dbReference type="Rhea" id="RHEA-COMP:9863"/>
        <dbReference type="Rhea" id="RHEA-COMP:11604"/>
        <dbReference type="ChEBI" id="CHEBI:15378"/>
        <dbReference type="ChEBI" id="CHEBI:29999"/>
        <dbReference type="ChEBI" id="CHEBI:30616"/>
        <dbReference type="ChEBI" id="CHEBI:83421"/>
        <dbReference type="ChEBI" id="CHEBI:456216"/>
        <dbReference type="EC" id="2.7.11.1"/>
    </reaction>
</comment>
<keyword evidence="2" id="KW-0723">Serine/threonine-protein kinase</keyword>
<reference evidence="14 15" key="1">
    <citation type="journal article" date="2016" name="Proc. Natl. Acad. Sci. U.S.A.">
        <title>Comparative genomics of biotechnologically important yeasts.</title>
        <authorList>
            <person name="Riley R."/>
            <person name="Haridas S."/>
            <person name="Wolfe K.H."/>
            <person name="Lopes M.R."/>
            <person name="Hittinger C.T."/>
            <person name="Goeker M."/>
            <person name="Salamov A.A."/>
            <person name="Wisecaver J.H."/>
            <person name="Long T.M."/>
            <person name="Calvey C.H."/>
            <person name="Aerts A.L."/>
            <person name="Barry K.W."/>
            <person name="Choi C."/>
            <person name="Clum A."/>
            <person name="Coughlan A.Y."/>
            <person name="Deshpande S."/>
            <person name="Douglass A.P."/>
            <person name="Hanson S.J."/>
            <person name="Klenk H.-P."/>
            <person name="LaButti K.M."/>
            <person name="Lapidus A."/>
            <person name="Lindquist E.A."/>
            <person name="Lipzen A.M."/>
            <person name="Meier-Kolthoff J.P."/>
            <person name="Ohm R.A."/>
            <person name="Otillar R.P."/>
            <person name="Pangilinan J.L."/>
            <person name="Peng Y."/>
            <person name="Rokas A."/>
            <person name="Rosa C.A."/>
            <person name="Scheuner C."/>
            <person name="Sibirny A.A."/>
            <person name="Slot J.C."/>
            <person name="Stielow J.B."/>
            <person name="Sun H."/>
            <person name="Kurtzman C.P."/>
            <person name="Blackwell M."/>
            <person name="Grigoriev I.V."/>
            <person name="Jeffries T.W."/>
        </authorList>
    </citation>
    <scope>NUCLEOTIDE SEQUENCE [LARGE SCALE GENOMIC DNA]</scope>
    <source>
        <strain evidence="14 15">NRRL Y-2026</strain>
    </source>
</reference>
<dbReference type="SMART" id="SM00133">
    <property type="entry name" value="S_TK_X"/>
    <property type="match status" value="1"/>
</dbReference>
<dbReference type="PANTHER" id="PTHR24356:SF417">
    <property type="entry name" value="CELL CYCLE PROTEIN KINASE DBF2-RELATED"/>
    <property type="match status" value="1"/>
</dbReference>
<dbReference type="SUPFAM" id="SSF56112">
    <property type="entry name" value="Protein kinase-like (PK-like)"/>
    <property type="match status" value="1"/>
</dbReference>
<evidence type="ECO:0000256" key="11">
    <source>
        <dbReference type="SAM" id="MobiDB-lite"/>
    </source>
</evidence>
<evidence type="ECO:0000259" key="12">
    <source>
        <dbReference type="PROSITE" id="PS50011"/>
    </source>
</evidence>
<dbReference type="Pfam" id="PF04676">
    <property type="entry name" value="CwfJ_C_2"/>
    <property type="match status" value="1"/>
</dbReference>
<dbReference type="Gene3D" id="3.30.200.20">
    <property type="entry name" value="Phosphorylase Kinase, domain 1"/>
    <property type="match status" value="1"/>
</dbReference>
<keyword evidence="3" id="KW-0597">Phosphoprotein</keyword>
<protein>
    <recommendedName>
        <fullName evidence="1">non-specific serine/threonine protein kinase</fullName>
        <ecNumber evidence="1">2.7.11.1</ecNumber>
    </recommendedName>
</protein>
<dbReference type="PROSITE" id="PS50011">
    <property type="entry name" value="PROTEIN_KINASE_DOM"/>
    <property type="match status" value="1"/>
</dbReference>
<dbReference type="PANTHER" id="PTHR24356">
    <property type="entry name" value="SERINE/THREONINE-PROTEIN KINASE"/>
    <property type="match status" value="1"/>
</dbReference>
<dbReference type="FunFam" id="1.10.510.10:FF:000319">
    <property type="entry name" value="Non-specific serine/threonine protein kinase"/>
    <property type="match status" value="1"/>
</dbReference>
<evidence type="ECO:0000256" key="4">
    <source>
        <dbReference type="ARBA" id="ARBA00022679"/>
    </source>
</evidence>
<dbReference type="InterPro" id="IPR011009">
    <property type="entry name" value="Kinase-like_dom_sf"/>
</dbReference>
<dbReference type="Gene3D" id="1.10.510.10">
    <property type="entry name" value="Transferase(Phosphotransferase) domain 1"/>
    <property type="match status" value="1"/>
</dbReference>
<feature type="domain" description="AGC-kinase C-terminal" evidence="13">
    <location>
        <begin position="484"/>
        <end position="563"/>
    </location>
</feature>
<proteinExistence type="predicted"/>
<dbReference type="GeneID" id="30179660"/>
<feature type="binding site" evidence="10">
    <location>
        <position position="212"/>
    </location>
    <ligand>
        <name>ATP</name>
        <dbReference type="ChEBI" id="CHEBI:30616"/>
    </ligand>
</feature>
<evidence type="ECO:0000256" key="10">
    <source>
        <dbReference type="PROSITE-ProRule" id="PRU10141"/>
    </source>
</evidence>
<feature type="domain" description="Protein kinase" evidence="12">
    <location>
        <begin position="183"/>
        <end position="482"/>
    </location>
</feature>
<dbReference type="RefSeq" id="XP_019016528.1">
    <property type="nucleotide sequence ID" value="XM_019162973.1"/>
</dbReference>